<evidence type="ECO:0008006" key="3">
    <source>
        <dbReference type="Google" id="ProtNLM"/>
    </source>
</evidence>
<dbReference type="AlphaFoldDB" id="A0A371J8W8"/>
<sequence length="182" mass="20843">MISTNKIILVSHCILNVNSKVESFIEEFEREEARKELVKLIIENNISIIQLPCPEQIMYGSKRWGHVKDQFDTPHFRRICREEFKTYLYQIQEYINNGHEILGILGIDGSPSCGVSLTCRGEWGGELGSNKNLSRTIDSIIYTEEKGIFIEEIESMLGEKGIKLDMFGFSLDSIEKIYGSIN</sequence>
<protein>
    <recommendedName>
        <fullName evidence="3">DUF523 domain-containing protein</fullName>
    </recommendedName>
</protein>
<dbReference type="EMBL" id="NOJY02000003">
    <property type="protein sequence ID" value="RDY29220.1"/>
    <property type="molecule type" value="Genomic_DNA"/>
</dbReference>
<evidence type="ECO:0000313" key="2">
    <source>
        <dbReference type="Proteomes" id="UP000215694"/>
    </source>
</evidence>
<dbReference type="InterPro" id="IPR054648">
    <property type="entry name" value="TudS-rel"/>
</dbReference>
<reference evidence="1 2" key="1">
    <citation type="journal article" date="2017" name="Genome Announc.">
        <title>Draft Genome Sequence of Romboutsia weinsteinii sp. nov. Strain CCRI-19649(T) Isolated from Surface Water.</title>
        <authorList>
            <person name="Maheux A.F."/>
            <person name="Boudreau D.K."/>
            <person name="Berube E."/>
            <person name="Boissinot M."/>
            <person name="Cantin P."/>
            <person name="Raymond F."/>
            <person name="Corbeil J."/>
            <person name="Omar R.F."/>
            <person name="Bergeron M.G."/>
        </authorList>
    </citation>
    <scope>NUCLEOTIDE SEQUENCE [LARGE SCALE GENOMIC DNA]</scope>
    <source>
        <strain evidence="1 2">CCRI-19649</strain>
    </source>
</reference>
<dbReference type="NCBIfam" id="NF045597">
    <property type="entry name" value="TudS_rel_CD3072"/>
    <property type="match status" value="1"/>
</dbReference>
<dbReference type="RefSeq" id="WP_094368885.1">
    <property type="nucleotide sequence ID" value="NZ_NOJY02000003.1"/>
</dbReference>
<evidence type="ECO:0000313" key="1">
    <source>
        <dbReference type="EMBL" id="RDY29220.1"/>
    </source>
</evidence>
<keyword evidence="2" id="KW-1185">Reference proteome</keyword>
<dbReference type="OrthoDB" id="5420310at2"/>
<proteinExistence type="predicted"/>
<organism evidence="1 2">
    <name type="scientific">Romboutsia weinsteinii</name>
    <dbReference type="NCBI Taxonomy" id="2020949"/>
    <lineage>
        <taxon>Bacteria</taxon>
        <taxon>Bacillati</taxon>
        <taxon>Bacillota</taxon>
        <taxon>Clostridia</taxon>
        <taxon>Peptostreptococcales</taxon>
        <taxon>Peptostreptococcaceae</taxon>
        <taxon>Romboutsia</taxon>
    </lineage>
</organism>
<gene>
    <name evidence="1" type="ORF">CHL78_002625</name>
</gene>
<name>A0A371J8W8_9FIRM</name>
<comment type="caution">
    <text evidence="1">The sequence shown here is derived from an EMBL/GenBank/DDBJ whole genome shotgun (WGS) entry which is preliminary data.</text>
</comment>
<accession>A0A371J8W8</accession>
<dbReference type="Proteomes" id="UP000215694">
    <property type="component" value="Unassembled WGS sequence"/>
</dbReference>